<feature type="repeat" description="ANK" evidence="3">
    <location>
        <begin position="19"/>
        <end position="41"/>
    </location>
</feature>
<feature type="repeat" description="ANK" evidence="3">
    <location>
        <begin position="427"/>
        <end position="449"/>
    </location>
</feature>
<gene>
    <name evidence="5" type="ORF">GBAR_LOCUS26254</name>
</gene>
<keyword evidence="2 3" id="KW-0040">ANK repeat</keyword>
<dbReference type="SMART" id="SM00248">
    <property type="entry name" value="ANK"/>
    <property type="match status" value="14"/>
</dbReference>
<feature type="repeat" description="ANK" evidence="3">
    <location>
        <begin position="87"/>
        <end position="109"/>
    </location>
</feature>
<evidence type="ECO:0000313" key="5">
    <source>
        <dbReference type="EMBL" id="CAI8047506.1"/>
    </source>
</evidence>
<dbReference type="Proteomes" id="UP001174909">
    <property type="component" value="Unassembled WGS sequence"/>
</dbReference>
<dbReference type="PROSITE" id="PS50088">
    <property type="entry name" value="ANK_REPEAT"/>
    <property type="match status" value="9"/>
</dbReference>
<accession>A0AA35THA0</accession>
<name>A0AA35THA0_GEOBA</name>
<feature type="repeat" description="ANK" evidence="3">
    <location>
        <begin position="223"/>
        <end position="245"/>
    </location>
</feature>
<dbReference type="SUPFAM" id="SSF48403">
    <property type="entry name" value="Ankyrin repeat"/>
    <property type="match status" value="2"/>
</dbReference>
<dbReference type="Gene3D" id="1.25.40.20">
    <property type="entry name" value="Ankyrin repeat-containing domain"/>
    <property type="match status" value="3"/>
</dbReference>
<dbReference type="InterPro" id="IPR036770">
    <property type="entry name" value="Ankyrin_rpt-contain_sf"/>
</dbReference>
<dbReference type="Pfam" id="PF12796">
    <property type="entry name" value="Ank_2"/>
    <property type="match status" value="5"/>
</dbReference>
<dbReference type="PANTHER" id="PTHR24198">
    <property type="entry name" value="ANKYRIN REPEAT AND PROTEIN KINASE DOMAIN-CONTAINING PROTEIN"/>
    <property type="match status" value="1"/>
</dbReference>
<dbReference type="SUPFAM" id="SSF52540">
    <property type="entry name" value="P-loop containing nucleoside triphosphate hydrolases"/>
    <property type="match status" value="1"/>
</dbReference>
<dbReference type="EMBL" id="CASHTH010003647">
    <property type="protein sequence ID" value="CAI8047506.1"/>
    <property type="molecule type" value="Genomic_DNA"/>
</dbReference>
<feature type="region of interest" description="Disordered" evidence="4">
    <location>
        <begin position="540"/>
        <end position="582"/>
    </location>
</feature>
<comment type="caution">
    <text evidence="5">The sequence shown here is derived from an EMBL/GenBank/DDBJ whole genome shotgun (WGS) entry which is preliminary data.</text>
</comment>
<proteinExistence type="predicted"/>
<evidence type="ECO:0000256" key="2">
    <source>
        <dbReference type="ARBA" id="ARBA00023043"/>
    </source>
</evidence>
<dbReference type="InterPro" id="IPR002110">
    <property type="entry name" value="Ankyrin_rpt"/>
</dbReference>
<evidence type="ECO:0000313" key="6">
    <source>
        <dbReference type="Proteomes" id="UP001174909"/>
    </source>
</evidence>
<feature type="repeat" description="ANK" evidence="3">
    <location>
        <begin position="291"/>
        <end position="313"/>
    </location>
</feature>
<evidence type="ECO:0000256" key="4">
    <source>
        <dbReference type="SAM" id="MobiDB-lite"/>
    </source>
</evidence>
<feature type="repeat" description="ANK" evidence="3">
    <location>
        <begin position="121"/>
        <end position="143"/>
    </location>
</feature>
<sequence>MVKYLIEEKNVDSSCQDGNGVTPLHVAAQHAPLEVVKYLIEERHCDDSVRSTLGSLPIHSAALGGRLDTVKYLINERGCDPMCRGQNGWTPLHCACQGGRLDMVKYLIEEKNVDSSCQDGNGGTPLHVAAQYAPLEVVKYLIEERRCDDSVRNTLGSLPIHFAALGGRLDTVKYLINERGCDPMCRGENGLTPLHCACQGGRLDMVKYLIEEKNVDSSCQDGNGFTPLHVAAQYAPLEVVKYLIEERHCDDSVRSTLGSLPIHSAALGGRLDTVKYLINERGCDPMCRGENGLTPLHWACQSGRLDMVKYLIEEKNVDSSCQNGNGITPLHVAAQHAPLEVVKYLIEERHCDDSVRSTLGSLPIHSAALGGRLDTVKYLINERGCDPMCRGENGLTPLHYACQGGRLDIVKYLIEEKNIDSSCQAKDGILPLHIAASNGHLPVVKLLVEDYHCNPGVKDKNGMTPGHWAQRKDHVEISSYLSSMEKAIPSKLAVSFGGANLLNHIPRVALQGSPSSKTMTLMSLPVKTSPSFIPEDASLLRESEDASHEQVEEDTSLLRESEDTSHEQVEEDTSLLKEAEDASHEEVEESFSIYLEEAMKKGYVVVKLVKVIVVGPAGVGKTCLIYLLLAKDPPEERHSTGCAERSIRVIRIGKEGEEWSEISTEEFMKMIAEAVPILYSELTAKTEHPEEEDKMEEEVSGGGIEVAMESEPVEEHEHEIEGMVGEGNFAQHSTDQGMAKDECGSSAKSRREVIDDVIQRLTKLVGSGKTSRRLLDMEMIYLTDCGGQQAYWDLAPIFMRDTSATLFVHRLCEKLDEHPLNDLYQSGKRVGPEERARLTTSQAFKTMLQGLDKEENRSKIIVVGTHKDLLHECGEKPGDKNDILKTIASPHFDDDVVYCNEGMDDVLFQMNTKTPNDDDKKEAGKIRTSIHKVATYHKIPIWWFILQRILEALAEKLNRKVLTKEECAHVSNILGFTEGELEAALSFLDKLNIFLYKKKILPDLIFTDAQVPLDKLSALVERQYCLKVAEKAPEKAMDVATSGCKEFRDKGILTVEFLKGV</sequence>
<evidence type="ECO:0000256" key="1">
    <source>
        <dbReference type="ARBA" id="ARBA00022737"/>
    </source>
</evidence>
<feature type="repeat" description="ANK" evidence="3">
    <location>
        <begin position="325"/>
        <end position="347"/>
    </location>
</feature>
<evidence type="ECO:0000256" key="3">
    <source>
        <dbReference type="PROSITE-ProRule" id="PRU00023"/>
    </source>
</evidence>
<protein>
    <submittedName>
        <fullName evidence="5">Ankyrin-2</fullName>
    </submittedName>
</protein>
<feature type="repeat" description="ANK" evidence="3">
    <location>
        <begin position="189"/>
        <end position="211"/>
    </location>
</feature>
<dbReference type="Gene3D" id="3.40.50.300">
    <property type="entry name" value="P-loop containing nucleotide triphosphate hydrolases"/>
    <property type="match status" value="1"/>
</dbReference>
<feature type="repeat" description="ANK" evidence="3">
    <location>
        <begin position="393"/>
        <end position="415"/>
    </location>
</feature>
<keyword evidence="1" id="KW-0677">Repeat</keyword>
<keyword evidence="6" id="KW-1185">Reference proteome</keyword>
<dbReference type="PROSITE" id="PS50297">
    <property type="entry name" value="ANK_REP_REGION"/>
    <property type="match status" value="9"/>
</dbReference>
<organism evidence="5 6">
    <name type="scientific">Geodia barretti</name>
    <name type="common">Barrett's horny sponge</name>
    <dbReference type="NCBI Taxonomy" id="519541"/>
    <lineage>
        <taxon>Eukaryota</taxon>
        <taxon>Metazoa</taxon>
        <taxon>Porifera</taxon>
        <taxon>Demospongiae</taxon>
        <taxon>Heteroscleromorpha</taxon>
        <taxon>Tetractinellida</taxon>
        <taxon>Astrophorina</taxon>
        <taxon>Geodiidae</taxon>
        <taxon>Geodia</taxon>
    </lineage>
</organism>
<dbReference type="Pfam" id="PF13857">
    <property type="entry name" value="Ank_5"/>
    <property type="match status" value="1"/>
</dbReference>
<dbReference type="PANTHER" id="PTHR24198:SF165">
    <property type="entry name" value="ANKYRIN REPEAT-CONTAINING PROTEIN-RELATED"/>
    <property type="match status" value="1"/>
</dbReference>
<reference evidence="5" key="1">
    <citation type="submission" date="2023-03" db="EMBL/GenBank/DDBJ databases">
        <authorList>
            <person name="Steffen K."/>
            <person name="Cardenas P."/>
        </authorList>
    </citation>
    <scope>NUCLEOTIDE SEQUENCE</scope>
</reference>
<dbReference type="InterPro" id="IPR027417">
    <property type="entry name" value="P-loop_NTPase"/>
</dbReference>
<dbReference type="AlphaFoldDB" id="A0AA35THA0"/>